<dbReference type="InterPro" id="IPR009091">
    <property type="entry name" value="RCC1/BLIP-II"/>
</dbReference>
<dbReference type="InterPro" id="IPR000408">
    <property type="entry name" value="Reg_chr_condens"/>
</dbReference>
<dbReference type="PANTHER" id="PTHR46337">
    <property type="entry name" value="RCC1-LIKE G EXCHANGING FACTOR-LIKE PROTEIN"/>
    <property type="match status" value="1"/>
</dbReference>
<proteinExistence type="predicted"/>
<dbReference type="Pfam" id="PF00415">
    <property type="entry name" value="RCC1"/>
    <property type="match status" value="4"/>
</dbReference>
<comment type="caution">
    <text evidence="2">The sequence shown here is derived from an EMBL/GenBank/DDBJ whole genome shotgun (WGS) entry which is preliminary data.</text>
</comment>
<dbReference type="Gene3D" id="2.130.10.30">
    <property type="entry name" value="Regulator of chromosome condensation 1/beta-lactamase-inhibitor protein II"/>
    <property type="match status" value="2"/>
</dbReference>
<dbReference type="PRINTS" id="PR00633">
    <property type="entry name" value="RCCNDNSATION"/>
</dbReference>
<dbReference type="InterPro" id="IPR053035">
    <property type="entry name" value="Mitochondrial_GEF_domain"/>
</dbReference>
<gene>
    <name evidence="2" type="ORF">BaRGS_00033120</name>
</gene>
<name>A0ABD0JKR4_9CAEN</name>
<reference evidence="2 3" key="1">
    <citation type="journal article" date="2023" name="Sci. Data">
        <title>Genome assembly of the Korean intertidal mud-creeper Batillaria attramentaria.</title>
        <authorList>
            <person name="Patra A.K."/>
            <person name="Ho P.T."/>
            <person name="Jun S."/>
            <person name="Lee S.J."/>
            <person name="Kim Y."/>
            <person name="Won Y.J."/>
        </authorList>
    </citation>
    <scope>NUCLEOTIDE SEQUENCE [LARGE SCALE GENOMIC DNA]</scope>
    <source>
        <strain evidence="2">Wonlab-2016</strain>
    </source>
</reference>
<dbReference type="PROSITE" id="PS50012">
    <property type="entry name" value="RCC1_3"/>
    <property type="match status" value="7"/>
</dbReference>
<feature type="repeat" description="RCC1" evidence="1">
    <location>
        <begin position="138"/>
        <end position="201"/>
    </location>
</feature>
<feature type="repeat" description="RCC1" evidence="1">
    <location>
        <begin position="202"/>
        <end position="257"/>
    </location>
</feature>
<feature type="repeat" description="RCC1" evidence="1">
    <location>
        <begin position="311"/>
        <end position="363"/>
    </location>
</feature>
<dbReference type="AlphaFoldDB" id="A0ABD0JKR4"/>
<protein>
    <submittedName>
        <fullName evidence="2">Uncharacterized protein</fullName>
    </submittedName>
</protein>
<sequence length="473" mass="50967">MACVGSSSQLAARVMGTSGVCASCQKLLQIKAPHMWAAMRGMRRWKKKVLEREDLKEEVVEYVGKSPRRADRVYAWGCAVTGALGIASYLRPEKTQRPLVQQARPARVKFIDINHMKPYLVTCGYGFTLYAVRSAQGLQLLGTGINTSSQLGYHEVPRNSGRILDYIIEPVEIPLPLNQPRSTRIRDLGCGRAHTVVITEGEGVYSLGNNAYGQCGRPIVEGEEFSKNPLVNTIQGLPDDVVQVSCGQDHTIFVSSAGELYSCGLGADGQTGLGHYNLVGSPTRIGGDVDGEKIVSVHGRGDCVLAVSDKGDVFGWGNSEYNQLAMVTEHTQINTPHYLPLSRCGRIIKAVAGGSACAVLNDKGQVFVWGYGILGKGPALESSDTPTQIPPTLFGRNELEPHTKVIDIKCGLGHFVALTDNGDVYSWGHSRQGCLGLGTNENQFFPLKVSIPAEAHALACGVDHTVALCKSFT</sequence>
<feature type="repeat" description="RCC1" evidence="1">
    <location>
        <begin position="364"/>
        <end position="421"/>
    </location>
</feature>
<dbReference type="PROSITE" id="PS00626">
    <property type="entry name" value="RCC1_2"/>
    <property type="match status" value="1"/>
</dbReference>
<organism evidence="2 3">
    <name type="scientific">Batillaria attramentaria</name>
    <dbReference type="NCBI Taxonomy" id="370345"/>
    <lineage>
        <taxon>Eukaryota</taxon>
        <taxon>Metazoa</taxon>
        <taxon>Spiralia</taxon>
        <taxon>Lophotrochozoa</taxon>
        <taxon>Mollusca</taxon>
        <taxon>Gastropoda</taxon>
        <taxon>Caenogastropoda</taxon>
        <taxon>Sorbeoconcha</taxon>
        <taxon>Cerithioidea</taxon>
        <taxon>Batillariidae</taxon>
        <taxon>Batillaria</taxon>
    </lineage>
</organism>
<accession>A0ABD0JKR4</accession>
<dbReference type="EMBL" id="JACVVK020000399">
    <property type="protein sequence ID" value="KAK7475627.1"/>
    <property type="molecule type" value="Genomic_DNA"/>
</dbReference>
<feature type="repeat" description="RCC1" evidence="1">
    <location>
        <begin position="422"/>
        <end position="471"/>
    </location>
</feature>
<feature type="repeat" description="RCC1" evidence="1">
    <location>
        <begin position="258"/>
        <end position="310"/>
    </location>
</feature>
<dbReference type="SUPFAM" id="SSF50985">
    <property type="entry name" value="RCC1/BLIP-II"/>
    <property type="match status" value="1"/>
</dbReference>
<evidence type="ECO:0000313" key="2">
    <source>
        <dbReference type="EMBL" id="KAK7475627.1"/>
    </source>
</evidence>
<dbReference type="Proteomes" id="UP001519460">
    <property type="component" value="Unassembled WGS sequence"/>
</dbReference>
<dbReference type="PANTHER" id="PTHR46337:SF1">
    <property type="entry name" value="RCC1-LIKE G EXCHANGING FACTOR-LIKE PROTEIN"/>
    <property type="match status" value="1"/>
</dbReference>
<evidence type="ECO:0000256" key="1">
    <source>
        <dbReference type="PROSITE-ProRule" id="PRU00235"/>
    </source>
</evidence>
<keyword evidence="3" id="KW-1185">Reference proteome</keyword>
<evidence type="ECO:0000313" key="3">
    <source>
        <dbReference type="Proteomes" id="UP001519460"/>
    </source>
</evidence>
<feature type="repeat" description="RCC1" evidence="1">
    <location>
        <begin position="71"/>
        <end position="134"/>
    </location>
</feature>